<evidence type="ECO:0000313" key="1">
    <source>
        <dbReference type="EMBL" id="ETO29624.1"/>
    </source>
</evidence>
<dbReference type="Gene3D" id="1.10.167.10">
    <property type="entry name" value="Regulator of G-protein Signalling 4, domain 2"/>
    <property type="match status" value="1"/>
</dbReference>
<organism evidence="1 2">
    <name type="scientific">Reticulomyxa filosa</name>
    <dbReference type="NCBI Taxonomy" id="46433"/>
    <lineage>
        <taxon>Eukaryota</taxon>
        <taxon>Sar</taxon>
        <taxon>Rhizaria</taxon>
        <taxon>Retaria</taxon>
        <taxon>Foraminifera</taxon>
        <taxon>Monothalamids</taxon>
        <taxon>Reticulomyxidae</taxon>
        <taxon>Reticulomyxa</taxon>
    </lineage>
</organism>
<reference evidence="1 2" key="1">
    <citation type="journal article" date="2013" name="Curr. Biol.">
        <title>The Genome of the Foraminiferan Reticulomyxa filosa.</title>
        <authorList>
            <person name="Glockner G."/>
            <person name="Hulsmann N."/>
            <person name="Schleicher M."/>
            <person name="Noegel A.A."/>
            <person name="Eichinger L."/>
            <person name="Gallinger C."/>
            <person name="Pawlowski J."/>
            <person name="Sierra R."/>
            <person name="Euteneuer U."/>
            <person name="Pillet L."/>
            <person name="Moustafa A."/>
            <person name="Platzer M."/>
            <person name="Groth M."/>
            <person name="Szafranski K."/>
            <person name="Schliwa M."/>
        </authorList>
    </citation>
    <scope>NUCLEOTIDE SEQUENCE [LARGE SCALE GENOMIC DNA]</scope>
</reference>
<dbReference type="Proteomes" id="UP000023152">
    <property type="component" value="Unassembled WGS sequence"/>
</dbReference>
<comment type="caution">
    <text evidence="1">The sequence shown here is derived from an EMBL/GenBank/DDBJ whole genome shotgun (WGS) entry which is preliminary data.</text>
</comment>
<accession>X6NUZ8</accession>
<dbReference type="AlphaFoldDB" id="X6NUZ8"/>
<dbReference type="InterPro" id="IPR044926">
    <property type="entry name" value="RGS_subdomain_2"/>
</dbReference>
<dbReference type="InterPro" id="IPR036305">
    <property type="entry name" value="RGS_sf"/>
</dbReference>
<name>X6NUZ8_RETFI</name>
<evidence type="ECO:0008006" key="3">
    <source>
        <dbReference type="Google" id="ProtNLM"/>
    </source>
</evidence>
<protein>
    <recommendedName>
        <fullName evidence="3">RGS domain-containing protein</fullName>
    </recommendedName>
</protein>
<sequence length="155" mass="18295">MDYFVYRIHLPRKLRLGYLVEQLYKSEITIDQAITALYKKYIQRGNSSLEINIPYDISLRCQFILFEQKLPQHPSDNYTNDNNNNNADITPENTNIEVLSLSNTVTVEMKLRCLDAAVRELSNLLRDSFIRFERTDVCDLLWHDYSKTLNNLNEK</sequence>
<dbReference type="EMBL" id="ASPP01005944">
    <property type="protein sequence ID" value="ETO29624.1"/>
    <property type="molecule type" value="Genomic_DNA"/>
</dbReference>
<keyword evidence="2" id="KW-1185">Reference proteome</keyword>
<gene>
    <name evidence="1" type="ORF">RFI_07496</name>
</gene>
<evidence type="ECO:0000313" key="2">
    <source>
        <dbReference type="Proteomes" id="UP000023152"/>
    </source>
</evidence>
<dbReference type="SUPFAM" id="SSF48097">
    <property type="entry name" value="Regulator of G-protein signaling, RGS"/>
    <property type="match status" value="1"/>
</dbReference>
<proteinExistence type="predicted"/>